<name>A0ACB9XEK9_CHAAC</name>
<gene>
    <name evidence="1" type="ORF">KUCAC02_021115</name>
</gene>
<dbReference type="EMBL" id="CM043790">
    <property type="protein sequence ID" value="KAI4825435.1"/>
    <property type="molecule type" value="Genomic_DNA"/>
</dbReference>
<keyword evidence="2" id="KW-1185">Reference proteome</keyword>
<proteinExistence type="predicted"/>
<evidence type="ECO:0000313" key="1">
    <source>
        <dbReference type="EMBL" id="KAI4825435.1"/>
    </source>
</evidence>
<feature type="non-terminal residue" evidence="1">
    <location>
        <position position="405"/>
    </location>
</feature>
<sequence length="405" mass="45798">MERLSDSGGDKTMDGDPEGVWSPDIEQSFQEALAIYPPCGRRKIILSDEGKMYGRNELIARYIKLRTGKTRTRKQNIKSWVVIPDQNAKEKALQSISSMSSAQIVSATAIHSKLLPGIVRASFPSNAQLWQGMIPGGQSSAATEDIKPFSQQAYSVQTAGITTISGYEPPAAAQTHREPAWHGRSIGTTKLRLVEFSSFLETQRDQEAYNKHLFVNISQNNPSYSDPMLECVDIRQIYDKFPEKKGGLKELFAKGPQNAFYLIKFWTRAALWSIYVGVCEYEWMDADLSSNVQDDPAAFYGVTSQYESSENMTITCSTKVCSFGKQVVEKVETEYARFENGRFIYRISRSPMCEYMINFIHKLKHLPEKYMMNSVLENFTILLVVSNRDTQETLLCMACVFEVSN</sequence>
<accession>A0ACB9XEK9</accession>
<comment type="caution">
    <text evidence="1">The sequence shown here is derived from an EMBL/GenBank/DDBJ whole genome shotgun (WGS) entry which is preliminary data.</text>
</comment>
<evidence type="ECO:0000313" key="2">
    <source>
        <dbReference type="Proteomes" id="UP001057452"/>
    </source>
</evidence>
<organism evidence="1 2">
    <name type="scientific">Chaenocephalus aceratus</name>
    <name type="common">Blackfin icefish</name>
    <name type="synonym">Chaenichthys aceratus</name>
    <dbReference type="NCBI Taxonomy" id="36190"/>
    <lineage>
        <taxon>Eukaryota</taxon>
        <taxon>Metazoa</taxon>
        <taxon>Chordata</taxon>
        <taxon>Craniata</taxon>
        <taxon>Vertebrata</taxon>
        <taxon>Euteleostomi</taxon>
        <taxon>Actinopterygii</taxon>
        <taxon>Neopterygii</taxon>
        <taxon>Teleostei</taxon>
        <taxon>Neoteleostei</taxon>
        <taxon>Acanthomorphata</taxon>
        <taxon>Eupercaria</taxon>
        <taxon>Perciformes</taxon>
        <taxon>Notothenioidei</taxon>
        <taxon>Channichthyidae</taxon>
        <taxon>Chaenocephalus</taxon>
    </lineage>
</organism>
<protein>
    <submittedName>
        <fullName evidence="1">Uncharacterized protein</fullName>
    </submittedName>
</protein>
<reference evidence="1" key="1">
    <citation type="submission" date="2022-05" db="EMBL/GenBank/DDBJ databases">
        <title>Chromosome-level genome of Chaenocephalus aceratus.</title>
        <authorList>
            <person name="Park H."/>
        </authorList>
    </citation>
    <scope>NUCLEOTIDE SEQUENCE</scope>
    <source>
        <strain evidence="1">KU_202001</strain>
    </source>
</reference>
<dbReference type="Proteomes" id="UP001057452">
    <property type="component" value="Chromosome 6"/>
</dbReference>